<organism evidence="2 3">
    <name type="scientific">Photobacterium toruni</name>
    <dbReference type="NCBI Taxonomy" id="1935446"/>
    <lineage>
        <taxon>Bacteria</taxon>
        <taxon>Pseudomonadati</taxon>
        <taxon>Pseudomonadota</taxon>
        <taxon>Gammaproteobacteria</taxon>
        <taxon>Vibrionales</taxon>
        <taxon>Vibrionaceae</taxon>
        <taxon>Photobacterium</taxon>
    </lineage>
</organism>
<feature type="chain" id="PRO_5010579368" description="Cysteine rich repeat protein" evidence="1">
    <location>
        <begin position="20"/>
        <end position="116"/>
    </location>
</feature>
<evidence type="ECO:0008006" key="4">
    <source>
        <dbReference type="Google" id="ProtNLM"/>
    </source>
</evidence>
<dbReference type="EMBL" id="FUWP01000008">
    <property type="protein sequence ID" value="SKA33898.1"/>
    <property type="molecule type" value="Genomic_DNA"/>
</dbReference>
<feature type="signal peptide" evidence="1">
    <location>
        <begin position="1"/>
        <end position="19"/>
    </location>
</feature>
<evidence type="ECO:0000313" key="3">
    <source>
        <dbReference type="Proteomes" id="UP000191116"/>
    </source>
</evidence>
<gene>
    <name evidence="2" type="ORF">CZ814_01873</name>
</gene>
<keyword evidence="1" id="KW-0732">Signal</keyword>
<protein>
    <recommendedName>
        <fullName evidence="4">Cysteine rich repeat protein</fullName>
    </recommendedName>
</protein>
<dbReference type="Proteomes" id="UP000191116">
    <property type="component" value="Unassembled WGS sequence"/>
</dbReference>
<reference evidence="2 3" key="1">
    <citation type="submission" date="2017-02" db="EMBL/GenBank/DDBJ databases">
        <authorList>
            <person name="Peterson S.W."/>
        </authorList>
    </citation>
    <scope>NUCLEOTIDE SEQUENCE [LARGE SCALE GENOMIC DNA]</scope>
    <source>
        <strain evidence="2 3">CECT 9189</strain>
    </source>
</reference>
<dbReference type="AlphaFoldDB" id="A0A1T4T157"/>
<accession>A0A1T4T157</accession>
<evidence type="ECO:0000256" key="1">
    <source>
        <dbReference type="SAM" id="SignalP"/>
    </source>
</evidence>
<name>A0A1T4T157_9GAMM</name>
<dbReference type="RefSeq" id="WP_080174700.1">
    <property type="nucleotide sequence ID" value="NZ_AP024854.1"/>
</dbReference>
<dbReference type="OrthoDB" id="5826375at2"/>
<sequence>MLKIAFITVFIVGSLQVFAAKPMDDAITAMCDNLKKCTLKHLSMKQDVDDEAKSLIIGAFDRKCNTMKSHYHHYIEDKPALHDDAVACIHRLSTTSCDDLLNNKADTNCLVFTKDK</sequence>
<proteinExistence type="predicted"/>
<evidence type="ECO:0000313" key="2">
    <source>
        <dbReference type="EMBL" id="SKA33898.1"/>
    </source>
</evidence>